<dbReference type="Proteomes" id="UP001607303">
    <property type="component" value="Unassembled WGS sequence"/>
</dbReference>
<name>A0ABD2AMW2_VESMC</name>
<proteinExistence type="predicted"/>
<comment type="caution">
    <text evidence="1">The sequence shown here is derived from an EMBL/GenBank/DDBJ whole genome shotgun (WGS) entry which is preliminary data.</text>
</comment>
<evidence type="ECO:0000313" key="3">
    <source>
        <dbReference type="Proteomes" id="UP001607303"/>
    </source>
</evidence>
<gene>
    <name evidence="1" type="ORF">V1477_020783</name>
    <name evidence="2" type="ORF">V1477_020793</name>
</gene>
<accession>A0ABD2AMW2</accession>
<dbReference type="EMBL" id="JAYRBN010000116">
    <property type="protein sequence ID" value="KAL2721973.1"/>
    <property type="molecule type" value="Genomic_DNA"/>
</dbReference>
<protein>
    <submittedName>
        <fullName evidence="1">Uncharacterized protein</fullName>
    </submittedName>
</protein>
<keyword evidence="3" id="KW-1185">Reference proteome</keyword>
<evidence type="ECO:0000313" key="1">
    <source>
        <dbReference type="EMBL" id="KAL2721963.1"/>
    </source>
</evidence>
<reference evidence="1 3" key="1">
    <citation type="journal article" date="2024" name="Ann. Entomol. Soc. Am.">
        <title>Genomic analyses of the southern and eastern yellowjacket wasps (Hymenoptera: Vespidae) reveal evolutionary signatures of social life.</title>
        <authorList>
            <person name="Catto M.A."/>
            <person name="Caine P.B."/>
            <person name="Orr S.E."/>
            <person name="Hunt B.G."/>
            <person name="Goodisman M.A.D."/>
        </authorList>
    </citation>
    <scope>NUCLEOTIDE SEQUENCE [LARGE SCALE GENOMIC DNA]</scope>
    <source>
        <strain evidence="1">232</strain>
        <tissue evidence="1">Head and thorax</tissue>
    </source>
</reference>
<organism evidence="1 3">
    <name type="scientific">Vespula maculifrons</name>
    <name type="common">Eastern yellow jacket</name>
    <name type="synonym">Wasp</name>
    <dbReference type="NCBI Taxonomy" id="7453"/>
    <lineage>
        <taxon>Eukaryota</taxon>
        <taxon>Metazoa</taxon>
        <taxon>Ecdysozoa</taxon>
        <taxon>Arthropoda</taxon>
        <taxon>Hexapoda</taxon>
        <taxon>Insecta</taxon>
        <taxon>Pterygota</taxon>
        <taxon>Neoptera</taxon>
        <taxon>Endopterygota</taxon>
        <taxon>Hymenoptera</taxon>
        <taxon>Apocrita</taxon>
        <taxon>Aculeata</taxon>
        <taxon>Vespoidea</taxon>
        <taxon>Vespidae</taxon>
        <taxon>Vespinae</taxon>
        <taxon>Vespula</taxon>
    </lineage>
</organism>
<dbReference type="EMBL" id="JAYRBN010000116">
    <property type="protein sequence ID" value="KAL2721963.1"/>
    <property type="molecule type" value="Genomic_DNA"/>
</dbReference>
<sequence>MRVLEVARAHVPPSEVARAHVPPSGKLYSPVTNLHFWSLQTRFRRSRFRWHEHTCHLRVSNTLLLLIYISGVCKHVSVDPDL</sequence>
<evidence type="ECO:0000313" key="2">
    <source>
        <dbReference type="EMBL" id="KAL2721973.1"/>
    </source>
</evidence>
<dbReference type="AlphaFoldDB" id="A0ABD2AMW2"/>